<evidence type="ECO:0000313" key="2">
    <source>
        <dbReference type="Proteomes" id="UP001060170"/>
    </source>
</evidence>
<accession>A0ACC0DU88</accession>
<organism evidence="1 2">
    <name type="scientific">Puccinia striiformis f. sp. tritici</name>
    <dbReference type="NCBI Taxonomy" id="168172"/>
    <lineage>
        <taxon>Eukaryota</taxon>
        <taxon>Fungi</taxon>
        <taxon>Dikarya</taxon>
        <taxon>Basidiomycota</taxon>
        <taxon>Pucciniomycotina</taxon>
        <taxon>Pucciniomycetes</taxon>
        <taxon>Pucciniales</taxon>
        <taxon>Pucciniaceae</taxon>
        <taxon>Puccinia</taxon>
    </lineage>
</organism>
<comment type="caution">
    <text evidence="1">The sequence shown here is derived from an EMBL/GenBank/DDBJ whole genome shotgun (WGS) entry which is preliminary data.</text>
</comment>
<proteinExistence type="predicted"/>
<dbReference type="EMBL" id="CM045879">
    <property type="protein sequence ID" value="KAI7938965.1"/>
    <property type="molecule type" value="Genomic_DNA"/>
</dbReference>
<gene>
    <name evidence="1" type="ORF">MJO28_014544</name>
</gene>
<reference evidence="1 2" key="3">
    <citation type="journal article" date="2022" name="Microbiol. Spectr.">
        <title>Folding features and dynamics of 3D genome architecture in plant fungal pathogens.</title>
        <authorList>
            <person name="Xia C."/>
        </authorList>
    </citation>
    <scope>NUCLEOTIDE SEQUENCE [LARGE SCALE GENOMIC DNA]</scope>
    <source>
        <strain evidence="1 2">93-210</strain>
    </source>
</reference>
<dbReference type="Proteomes" id="UP001060170">
    <property type="component" value="Chromosome 15"/>
</dbReference>
<keyword evidence="2" id="KW-1185">Reference proteome</keyword>
<reference evidence="2" key="2">
    <citation type="journal article" date="2018" name="Mol. Plant Microbe Interact.">
        <title>Genome sequence resources for the wheat stripe rust pathogen (Puccinia striiformis f. sp. tritici) and the barley stripe rust pathogen (Puccinia striiformis f. sp. hordei).</title>
        <authorList>
            <person name="Xia C."/>
            <person name="Wang M."/>
            <person name="Yin C."/>
            <person name="Cornejo O.E."/>
            <person name="Hulbert S.H."/>
            <person name="Chen X."/>
        </authorList>
    </citation>
    <scope>NUCLEOTIDE SEQUENCE [LARGE SCALE GENOMIC DNA]</scope>
    <source>
        <strain evidence="2">93-210</strain>
    </source>
</reference>
<reference evidence="2" key="1">
    <citation type="journal article" date="2018" name="BMC Genomics">
        <title>Genomic insights into host adaptation between the wheat stripe rust pathogen (Puccinia striiformis f. sp. tritici) and the barley stripe rust pathogen (Puccinia striiformis f. sp. hordei).</title>
        <authorList>
            <person name="Xia C."/>
            <person name="Wang M."/>
            <person name="Yin C."/>
            <person name="Cornejo O.E."/>
            <person name="Hulbert S.H."/>
            <person name="Chen X."/>
        </authorList>
    </citation>
    <scope>NUCLEOTIDE SEQUENCE [LARGE SCALE GENOMIC DNA]</scope>
    <source>
        <strain evidence="2">93-210</strain>
    </source>
</reference>
<evidence type="ECO:0000313" key="1">
    <source>
        <dbReference type="EMBL" id="KAI7938965.1"/>
    </source>
</evidence>
<protein>
    <submittedName>
        <fullName evidence="1">Uncharacterized protein</fullName>
    </submittedName>
</protein>
<sequence length="71" mass="7725">MISHQLGAAPSSSKEAPCYLASLDGRLQLSSSTMSAWSRLPSELLVQIFNWLLPLSHSPNRLSPLAFTLVT</sequence>
<name>A0ACC0DU88_9BASI</name>